<sequence length="200" mass="22783">MLMPKEQRGMNPTCDCEAFRQGLSLRAAVFKKGLQSDVFISNHVLNLYAKCGCISFARQVFDKRYLRNLVSWSAMISGYDRCGEHWVALELFSQMRIVPNGYVFASVVSSCASLASLEMGRQAHAQPLKYGYASFSFVSNSLISMYMKCGECSDALSVYANILEPNSVSYNTLIDGFIENHRPEKRFQMFKLMHESRYQR</sequence>
<gene>
    <name evidence="1" type="ORF">L6164_014019</name>
</gene>
<evidence type="ECO:0000313" key="2">
    <source>
        <dbReference type="Proteomes" id="UP000828941"/>
    </source>
</evidence>
<evidence type="ECO:0000313" key="1">
    <source>
        <dbReference type="EMBL" id="KAI4335369.1"/>
    </source>
</evidence>
<dbReference type="EMBL" id="CM039431">
    <property type="protein sequence ID" value="KAI4335369.1"/>
    <property type="molecule type" value="Genomic_DNA"/>
</dbReference>
<accession>A0ACB9NGA6</accession>
<dbReference type="Proteomes" id="UP000828941">
    <property type="component" value="Chromosome 6"/>
</dbReference>
<name>A0ACB9NGA6_BAUVA</name>
<keyword evidence="2" id="KW-1185">Reference proteome</keyword>
<organism evidence="1 2">
    <name type="scientific">Bauhinia variegata</name>
    <name type="common">Purple orchid tree</name>
    <name type="synonym">Phanera variegata</name>
    <dbReference type="NCBI Taxonomy" id="167791"/>
    <lineage>
        <taxon>Eukaryota</taxon>
        <taxon>Viridiplantae</taxon>
        <taxon>Streptophyta</taxon>
        <taxon>Embryophyta</taxon>
        <taxon>Tracheophyta</taxon>
        <taxon>Spermatophyta</taxon>
        <taxon>Magnoliopsida</taxon>
        <taxon>eudicotyledons</taxon>
        <taxon>Gunneridae</taxon>
        <taxon>Pentapetalae</taxon>
        <taxon>rosids</taxon>
        <taxon>fabids</taxon>
        <taxon>Fabales</taxon>
        <taxon>Fabaceae</taxon>
        <taxon>Cercidoideae</taxon>
        <taxon>Cercideae</taxon>
        <taxon>Bauhiniinae</taxon>
        <taxon>Bauhinia</taxon>
    </lineage>
</organism>
<reference evidence="1 2" key="1">
    <citation type="journal article" date="2022" name="DNA Res.">
        <title>Chromosomal-level genome assembly of the orchid tree Bauhinia variegata (Leguminosae; Cercidoideae) supports the allotetraploid origin hypothesis of Bauhinia.</title>
        <authorList>
            <person name="Zhong Y."/>
            <person name="Chen Y."/>
            <person name="Zheng D."/>
            <person name="Pang J."/>
            <person name="Liu Y."/>
            <person name="Luo S."/>
            <person name="Meng S."/>
            <person name="Qian L."/>
            <person name="Wei D."/>
            <person name="Dai S."/>
            <person name="Zhou R."/>
        </authorList>
    </citation>
    <scope>NUCLEOTIDE SEQUENCE [LARGE SCALE GENOMIC DNA]</scope>
    <source>
        <strain evidence="1">BV-YZ2020</strain>
    </source>
</reference>
<proteinExistence type="predicted"/>
<comment type="caution">
    <text evidence="1">The sequence shown here is derived from an EMBL/GenBank/DDBJ whole genome shotgun (WGS) entry which is preliminary data.</text>
</comment>
<protein>
    <submittedName>
        <fullName evidence="1">Uncharacterized protein</fullName>
    </submittedName>
</protein>